<dbReference type="Gene3D" id="3.40.50.720">
    <property type="entry name" value="NAD(P)-binding Rossmann-like Domain"/>
    <property type="match status" value="1"/>
</dbReference>
<evidence type="ECO:0000313" key="2">
    <source>
        <dbReference type="EMBL" id="MFD2464231.1"/>
    </source>
</evidence>
<keyword evidence="3" id="KW-1185">Reference proteome</keyword>
<reference evidence="3" key="1">
    <citation type="journal article" date="2019" name="Int. J. Syst. Evol. Microbiol.">
        <title>The Global Catalogue of Microorganisms (GCM) 10K type strain sequencing project: providing services to taxonomists for standard genome sequencing and annotation.</title>
        <authorList>
            <consortium name="The Broad Institute Genomics Platform"/>
            <consortium name="The Broad Institute Genome Sequencing Center for Infectious Disease"/>
            <person name="Wu L."/>
            <person name="Ma J."/>
        </authorList>
    </citation>
    <scope>NUCLEOTIDE SEQUENCE [LARGE SCALE GENOMIC DNA]</scope>
    <source>
        <strain evidence="3">CGMCC 4.7643</strain>
    </source>
</reference>
<comment type="caution">
    <text evidence="2">The sequence shown here is derived from an EMBL/GenBank/DDBJ whole genome shotgun (WGS) entry which is preliminary data.</text>
</comment>
<evidence type="ECO:0000313" key="3">
    <source>
        <dbReference type="Proteomes" id="UP001597419"/>
    </source>
</evidence>
<dbReference type="Proteomes" id="UP001597419">
    <property type="component" value="Unassembled WGS sequence"/>
</dbReference>
<protein>
    <submittedName>
        <fullName evidence="2">NAD-dependent epimerase/dehydratase family protein</fullName>
    </submittedName>
</protein>
<dbReference type="InterPro" id="IPR036291">
    <property type="entry name" value="NAD(P)-bd_dom_sf"/>
</dbReference>
<dbReference type="RefSeq" id="WP_345404750.1">
    <property type="nucleotide sequence ID" value="NZ_BAABHG010000017.1"/>
</dbReference>
<dbReference type="PANTHER" id="PTHR48079:SF6">
    <property type="entry name" value="NAD(P)-BINDING DOMAIN-CONTAINING PROTEIN-RELATED"/>
    <property type="match status" value="1"/>
</dbReference>
<dbReference type="PANTHER" id="PTHR48079">
    <property type="entry name" value="PROTEIN YEEZ"/>
    <property type="match status" value="1"/>
</dbReference>
<sequence length="361" mass="37737">MDISVTGGTGFLGAHAVAELVRRGHRVRVLARDPERLAPALAPFGVDPGVVGLVEGDVVDETAVTRLVLGADAVLHAASVYSFDSRRRAEMRRTNERGTEVVLGAARASGAGRIVHVSTVGALYPSPSATIGAESPVAAPKETYLATKAAADRVARRHAAEGAPVVISYPSALIGPDDPYVGDQNARLRNVLRGLMPFWPSRGLPIGDVRDTAVLHADLLTGPDFGARARVFGPGHWVPTSRYLTVLRAVTGRALPALFLPPRAMVPVGRFADLVQRVWPWNIPAEYGAIYVCAVAVPVDGDPAVTGGVVARPLSETVCDTVAWLHRAGLLTDRQAGAAVVRPPADGPVLAGSAGRGEGQS</sequence>
<dbReference type="SUPFAM" id="SSF51735">
    <property type="entry name" value="NAD(P)-binding Rossmann-fold domains"/>
    <property type="match status" value="1"/>
</dbReference>
<dbReference type="InterPro" id="IPR001509">
    <property type="entry name" value="Epimerase_deHydtase"/>
</dbReference>
<proteinExistence type="predicted"/>
<evidence type="ECO:0000259" key="1">
    <source>
        <dbReference type="Pfam" id="PF01370"/>
    </source>
</evidence>
<name>A0ABW5GTE4_9PSEU</name>
<dbReference type="InterPro" id="IPR051783">
    <property type="entry name" value="NAD(P)-dependent_oxidoreduct"/>
</dbReference>
<accession>A0ABW5GTE4</accession>
<dbReference type="EMBL" id="JBHUKU010000025">
    <property type="protein sequence ID" value="MFD2464231.1"/>
    <property type="molecule type" value="Genomic_DNA"/>
</dbReference>
<gene>
    <name evidence="2" type="ORF">ACFSYJ_36825</name>
</gene>
<feature type="domain" description="NAD-dependent epimerase/dehydratase" evidence="1">
    <location>
        <begin position="3"/>
        <end position="180"/>
    </location>
</feature>
<organism evidence="2 3">
    <name type="scientific">Amycolatopsis samaneae</name>
    <dbReference type="NCBI Taxonomy" id="664691"/>
    <lineage>
        <taxon>Bacteria</taxon>
        <taxon>Bacillati</taxon>
        <taxon>Actinomycetota</taxon>
        <taxon>Actinomycetes</taxon>
        <taxon>Pseudonocardiales</taxon>
        <taxon>Pseudonocardiaceae</taxon>
        <taxon>Amycolatopsis</taxon>
    </lineage>
</organism>
<dbReference type="Pfam" id="PF01370">
    <property type="entry name" value="Epimerase"/>
    <property type="match status" value="1"/>
</dbReference>